<sequence length="67" mass="7068">MPLVCRFWTRGAFKAALPSSRIMLSTYAITTPDEGIPGIEISLDQVVGPNAAPGGHRLTQNAAACRA</sequence>
<dbReference type="Proteomes" id="UP000001861">
    <property type="component" value="Unassembled WGS sequence"/>
</dbReference>
<proteinExistence type="predicted"/>
<dbReference type="InParanoid" id="D6RPN6"/>
<dbReference type="AlphaFoldDB" id="D6RPN6"/>
<comment type="caution">
    <text evidence="1">The sequence shown here is derived from an EMBL/GenBank/DDBJ whole genome shotgun (WGS) entry which is preliminary data.</text>
</comment>
<dbReference type="EMBL" id="AACS02000009">
    <property type="protein sequence ID" value="EFI27056.1"/>
    <property type="molecule type" value="Genomic_DNA"/>
</dbReference>
<gene>
    <name evidence="1" type="ORF">CC1G_15187</name>
</gene>
<reference evidence="1 2" key="1">
    <citation type="journal article" date="2010" name="Proc. Natl. Acad. Sci. U.S.A.">
        <title>Insights into evolution of multicellular fungi from the assembled chromosomes of the mushroom Coprinopsis cinerea (Coprinus cinereus).</title>
        <authorList>
            <person name="Stajich J.E."/>
            <person name="Wilke S.K."/>
            <person name="Ahren D."/>
            <person name="Au C.H."/>
            <person name="Birren B.W."/>
            <person name="Borodovsky M."/>
            <person name="Burns C."/>
            <person name="Canback B."/>
            <person name="Casselton L.A."/>
            <person name="Cheng C.K."/>
            <person name="Deng J."/>
            <person name="Dietrich F.S."/>
            <person name="Fargo D.C."/>
            <person name="Farman M.L."/>
            <person name="Gathman A.C."/>
            <person name="Goldberg J."/>
            <person name="Guigo R."/>
            <person name="Hoegger P.J."/>
            <person name="Hooker J.B."/>
            <person name="Huggins A."/>
            <person name="James T.Y."/>
            <person name="Kamada T."/>
            <person name="Kilaru S."/>
            <person name="Kodira C."/>
            <person name="Kues U."/>
            <person name="Kupfer D."/>
            <person name="Kwan H.S."/>
            <person name="Lomsadze A."/>
            <person name="Li W."/>
            <person name="Lilly W.W."/>
            <person name="Ma L.J."/>
            <person name="Mackey A.J."/>
            <person name="Manning G."/>
            <person name="Martin F."/>
            <person name="Muraguchi H."/>
            <person name="Natvig D.O."/>
            <person name="Palmerini H."/>
            <person name="Ramesh M.A."/>
            <person name="Rehmeyer C.J."/>
            <person name="Roe B.A."/>
            <person name="Shenoy N."/>
            <person name="Stanke M."/>
            <person name="Ter-Hovhannisyan V."/>
            <person name="Tunlid A."/>
            <person name="Velagapudi R."/>
            <person name="Vision T.J."/>
            <person name="Zeng Q."/>
            <person name="Zolan M.E."/>
            <person name="Pukkila P.J."/>
        </authorList>
    </citation>
    <scope>NUCLEOTIDE SEQUENCE [LARGE SCALE GENOMIC DNA]</scope>
    <source>
        <strain evidence="2">Okayama-7 / 130 / ATCC MYA-4618 / FGSC 9003</strain>
    </source>
</reference>
<organism evidence="1 2">
    <name type="scientific">Coprinopsis cinerea (strain Okayama-7 / 130 / ATCC MYA-4618 / FGSC 9003)</name>
    <name type="common">Inky cap fungus</name>
    <name type="synonym">Hormographiella aspergillata</name>
    <dbReference type="NCBI Taxonomy" id="240176"/>
    <lineage>
        <taxon>Eukaryota</taxon>
        <taxon>Fungi</taxon>
        <taxon>Dikarya</taxon>
        <taxon>Basidiomycota</taxon>
        <taxon>Agaricomycotina</taxon>
        <taxon>Agaricomycetes</taxon>
        <taxon>Agaricomycetidae</taxon>
        <taxon>Agaricales</taxon>
        <taxon>Agaricineae</taxon>
        <taxon>Psathyrellaceae</taxon>
        <taxon>Coprinopsis</taxon>
    </lineage>
</organism>
<evidence type="ECO:0000313" key="1">
    <source>
        <dbReference type="EMBL" id="EFI27056.1"/>
    </source>
</evidence>
<keyword evidence="2" id="KW-1185">Reference proteome</keyword>
<name>D6RPN6_COPC7</name>
<dbReference type="HOGENOM" id="CLU_2812249_0_0_1"/>
<protein>
    <submittedName>
        <fullName evidence="1">Uncharacterized protein</fullName>
    </submittedName>
</protein>
<dbReference type="GeneID" id="9378901"/>
<dbReference type="RefSeq" id="XP_002910550.1">
    <property type="nucleotide sequence ID" value="XM_002910504.1"/>
</dbReference>
<accession>D6RPN6</accession>
<dbReference type="KEGG" id="cci:CC1G_15187"/>
<dbReference type="VEuPathDB" id="FungiDB:CC1G_15187"/>
<evidence type="ECO:0000313" key="2">
    <source>
        <dbReference type="Proteomes" id="UP000001861"/>
    </source>
</evidence>